<gene>
    <name evidence="7" type="ORF">DSOUD_3466</name>
</gene>
<protein>
    <recommendedName>
        <fullName evidence="6">Lipopolysaccharide assembly protein A domain-containing protein</fullName>
    </recommendedName>
</protein>
<accession>A0A0M4DLA9</accession>
<evidence type="ECO:0000256" key="4">
    <source>
        <dbReference type="ARBA" id="ARBA00023136"/>
    </source>
</evidence>
<feature type="transmembrane region" description="Helical" evidence="5">
    <location>
        <begin position="42"/>
        <end position="63"/>
    </location>
</feature>
<keyword evidence="1" id="KW-1003">Cell membrane</keyword>
<evidence type="ECO:0000256" key="5">
    <source>
        <dbReference type="SAM" id="Phobius"/>
    </source>
</evidence>
<dbReference type="STRING" id="1603606.DSOUD_3466"/>
<dbReference type="Pfam" id="PF06305">
    <property type="entry name" value="LapA_dom"/>
    <property type="match status" value="1"/>
</dbReference>
<keyword evidence="2 5" id="KW-0812">Transmembrane</keyword>
<keyword evidence="4 5" id="KW-0472">Membrane</keyword>
<dbReference type="InterPro" id="IPR010445">
    <property type="entry name" value="LapA_dom"/>
</dbReference>
<keyword evidence="3 5" id="KW-1133">Transmembrane helix</keyword>
<dbReference type="OrthoDB" id="9814491at2"/>
<evidence type="ECO:0000313" key="7">
    <source>
        <dbReference type="EMBL" id="ALC18182.1"/>
    </source>
</evidence>
<evidence type="ECO:0000313" key="8">
    <source>
        <dbReference type="Proteomes" id="UP000057158"/>
    </source>
</evidence>
<dbReference type="GO" id="GO:0005886">
    <property type="term" value="C:plasma membrane"/>
    <property type="evidence" value="ECO:0007669"/>
    <property type="project" value="InterPro"/>
</dbReference>
<name>A0A0M4DLA9_9BACT</name>
<dbReference type="RefSeq" id="WP_053552121.1">
    <property type="nucleotide sequence ID" value="NZ_CP010802.1"/>
</dbReference>
<reference evidence="7 8" key="1">
    <citation type="submission" date="2015-07" db="EMBL/GenBank/DDBJ databases">
        <title>Isolation and Genomic Characterization of a Novel Halophilic Metal-Reducing Deltaproteobacterium from the Deep Subsurface.</title>
        <authorList>
            <person name="Badalamenti J.P."/>
            <person name="Summers Z.M."/>
            <person name="Gralnick J.A."/>
            <person name="Bond D.R."/>
        </authorList>
    </citation>
    <scope>NUCLEOTIDE SEQUENCE [LARGE SCALE GENOMIC DNA]</scope>
    <source>
        <strain evidence="7 8">WTL</strain>
    </source>
</reference>
<evidence type="ECO:0000256" key="1">
    <source>
        <dbReference type="ARBA" id="ARBA00022475"/>
    </source>
</evidence>
<dbReference type="EMBL" id="CP010802">
    <property type="protein sequence ID" value="ALC18182.1"/>
    <property type="molecule type" value="Genomic_DNA"/>
</dbReference>
<dbReference type="Proteomes" id="UP000057158">
    <property type="component" value="Chromosome"/>
</dbReference>
<proteinExistence type="predicted"/>
<dbReference type="KEGG" id="des:DSOUD_3466"/>
<keyword evidence="8" id="KW-1185">Reference proteome</keyword>
<sequence>MVKAKMGLATTLILLVMFVLLQNSQPVETRILFWSFTLSRWVLLLTTTVIGFALGVLATLIFAKKERR</sequence>
<organism evidence="7 8">
    <name type="scientific">Desulfuromonas soudanensis</name>
    <dbReference type="NCBI Taxonomy" id="1603606"/>
    <lineage>
        <taxon>Bacteria</taxon>
        <taxon>Pseudomonadati</taxon>
        <taxon>Thermodesulfobacteriota</taxon>
        <taxon>Desulfuromonadia</taxon>
        <taxon>Desulfuromonadales</taxon>
        <taxon>Desulfuromonadaceae</taxon>
        <taxon>Desulfuromonas</taxon>
    </lineage>
</organism>
<feature type="domain" description="Lipopolysaccharide assembly protein A" evidence="6">
    <location>
        <begin position="22"/>
        <end position="67"/>
    </location>
</feature>
<evidence type="ECO:0000256" key="2">
    <source>
        <dbReference type="ARBA" id="ARBA00022692"/>
    </source>
</evidence>
<dbReference type="PATRIC" id="fig|1603606.3.peg.3726"/>
<evidence type="ECO:0000259" key="6">
    <source>
        <dbReference type="Pfam" id="PF06305"/>
    </source>
</evidence>
<dbReference type="AlphaFoldDB" id="A0A0M4DLA9"/>
<evidence type="ECO:0000256" key="3">
    <source>
        <dbReference type="ARBA" id="ARBA00022989"/>
    </source>
</evidence>